<dbReference type="SUPFAM" id="SSF51182">
    <property type="entry name" value="RmlC-like cupins"/>
    <property type="match status" value="1"/>
</dbReference>
<dbReference type="PANTHER" id="PTHR37943:SF1">
    <property type="entry name" value="PROTEIN VES"/>
    <property type="match status" value="1"/>
</dbReference>
<dbReference type="EMBL" id="SACR01000005">
    <property type="protein sequence ID" value="RVU44477.1"/>
    <property type="molecule type" value="Genomic_DNA"/>
</dbReference>
<evidence type="ECO:0000313" key="2">
    <source>
        <dbReference type="EMBL" id="RVU44477.1"/>
    </source>
</evidence>
<dbReference type="CDD" id="cd20293">
    <property type="entry name" value="cupin_HutD_N"/>
    <property type="match status" value="1"/>
</dbReference>
<keyword evidence="3" id="KW-1185">Reference proteome</keyword>
<reference evidence="2 3" key="1">
    <citation type="submission" date="2019-01" db="EMBL/GenBank/DDBJ databases">
        <authorList>
            <person name="Chen W.-M."/>
        </authorList>
    </citation>
    <scope>NUCLEOTIDE SEQUENCE [LARGE SCALE GENOMIC DNA]</scope>
    <source>
        <strain evidence="2 3">KYPY4</strain>
    </source>
</reference>
<comment type="caution">
    <text evidence="2">The sequence shown here is derived from an EMBL/GenBank/DDBJ whole genome shotgun (WGS) entry which is preliminary data.</text>
</comment>
<feature type="region of interest" description="Disordered" evidence="1">
    <location>
        <begin position="1"/>
        <end position="26"/>
    </location>
</feature>
<proteinExistence type="predicted"/>
<feature type="compositionally biased region" description="Low complexity" evidence="1">
    <location>
        <begin position="17"/>
        <end position="26"/>
    </location>
</feature>
<dbReference type="Gene3D" id="2.60.120.10">
    <property type="entry name" value="Jelly Rolls"/>
    <property type="match status" value="1"/>
</dbReference>
<accession>A0A437RCQ5</accession>
<dbReference type="OrthoDB" id="9800082at2"/>
<dbReference type="InterPro" id="IPR010282">
    <property type="entry name" value="Uncharacterised_HutD/Ves"/>
</dbReference>
<dbReference type="PANTHER" id="PTHR37943">
    <property type="entry name" value="PROTEIN VES"/>
    <property type="match status" value="1"/>
</dbReference>
<name>A0A437RCQ5_9BURK</name>
<sequence>MSGDAAPHFQPSRAHHAGAAGAPGRALQPAGRVPAMKALVTLAEVPAVPWKNGGGLTRELLLWPPGSTAQDWQLRISVAEIARSGPFSAYPGIARWFCVLQGAGVALGFPDGPRVLTPDSPPLHFDGALAPGCTLLAGTTLDLNLMARQDAGRAEMGRAVAGVPWVSRAPLRACFTIGGARLACGAASPQALPSGSLWWRDSDDTEAEAWQLTGAGDSGWWLAFEPLTHFSR</sequence>
<dbReference type="AlphaFoldDB" id="A0A437RCQ5"/>
<organism evidence="2 3">
    <name type="scientific">Rubrivivax rivuli</name>
    <dbReference type="NCBI Taxonomy" id="1862385"/>
    <lineage>
        <taxon>Bacteria</taxon>
        <taxon>Pseudomonadati</taxon>
        <taxon>Pseudomonadota</taxon>
        <taxon>Betaproteobacteria</taxon>
        <taxon>Burkholderiales</taxon>
        <taxon>Sphaerotilaceae</taxon>
        <taxon>Rubrivivax</taxon>
    </lineage>
</organism>
<dbReference type="InterPro" id="IPR011051">
    <property type="entry name" value="RmlC_Cupin_sf"/>
</dbReference>
<protein>
    <submittedName>
        <fullName evidence="2">HutD family protein</fullName>
    </submittedName>
</protein>
<gene>
    <name evidence="2" type="ORF">EOE66_17600</name>
</gene>
<dbReference type="Proteomes" id="UP000285575">
    <property type="component" value="Unassembled WGS sequence"/>
</dbReference>
<dbReference type="Pfam" id="PF05962">
    <property type="entry name" value="HutD"/>
    <property type="match status" value="1"/>
</dbReference>
<dbReference type="InterPro" id="IPR014710">
    <property type="entry name" value="RmlC-like_jellyroll"/>
</dbReference>
<evidence type="ECO:0000313" key="3">
    <source>
        <dbReference type="Proteomes" id="UP000285575"/>
    </source>
</evidence>
<evidence type="ECO:0000256" key="1">
    <source>
        <dbReference type="SAM" id="MobiDB-lite"/>
    </source>
</evidence>